<comment type="caution">
    <text evidence="3">The sequence shown here is derived from an EMBL/GenBank/DDBJ whole genome shotgun (WGS) entry which is preliminary data.</text>
</comment>
<dbReference type="EMBL" id="LGTW01000024">
    <property type="protein sequence ID" value="KWX20843.1"/>
    <property type="molecule type" value="Genomic_DNA"/>
</dbReference>
<dbReference type="InterPro" id="IPR055583">
    <property type="entry name" value="DUF7159"/>
</dbReference>
<dbReference type="STRING" id="59750.AWC31_32600"/>
<feature type="domain" description="DUF7159" evidence="2">
    <location>
        <begin position="2"/>
        <end position="205"/>
    </location>
</feature>
<proteinExistence type="predicted"/>
<feature type="compositionally biased region" description="Gly residues" evidence="1">
    <location>
        <begin position="561"/>
        <end position="572"/>
    </location>
</feature>
<feature type="compositionally biased region" description="Pro residues" evidence="1">
    <location>
        <begin position="446"/>
        <end position="489"/>
    </location>
</feature>
<dbReference type="PATRIC" id="fig|59750.3.peg.3538"/>
<evidence type="ECO:0000256" key="1">
    <source>
        <dbReference type="SAM" id="MobiDB-lite"/>
    </source>
</evidence>
<dbReference type="AlphaFoldDB" id="A0A132PEU8"/>
<feature type="region of interest" description="Disordered" evidence="1">
    <location>
        <begin position="446"/>
        <end position="584"/>
    </location>
</feature>
<feature type="compositionally biased region" description="Low complexity" evidence="1">
    <location>
        <begin position="548"/>
        <end position="560"/>
    </location>
</feature>
<evidence type="ECO:0000313" key="4">
    <source>
        <dbReference type="Proteomes" id="UP000070612"/>
    </source>
</evidence>
<name>A0A132PEU8_9MYCO</name>
<dbReference type="Proteomes" id="UP000070612">
    <property type="component" value="Unassembled WGS sequence"/>
</dbReference>
<protein>
    <recommendedName>
        <fullName evidence="2">DUF7159 domain-containing protein</fullName>
    </recommendedName>
</protein>
<feature type="region of interest" description="Disordered" evidence="1">
    <location>
        <begin position="374"/>
        <end position="416"/>
    </location>
</feature>
<evidence type="ECO:0000313" key="3">
    <source>
        <dbReference type="EMBL" id="KWX20843.1"/>
    </source>
</evidence>
<feature type="compositionally biased region" description="Pro residues" evidence="1">
    <location>
        <begin position="526"/>
        <end position="547"/>
    </location>
</feature>
<feature type="compositionally biased region" description="Pro residues" evidence="1">
    <location>
        <begin position="406"/>
        <end position="416"/>
    </location>
</feature>
<keyword evidence="4" id="KW-1185">Reference proteome</keyword>
<sequence length="584" mass="58212">MDVVLGVAVTGRVARLAMIGSPASGGQLLDQYALDLSDDGLTELADTIIGTFRAVTESGNQVAATRLCLPDASEADTLRQTVQSAGVPNVEVVAEAEAAAALARSAGADAALLLSDDDTASLTVVGENDEATSILATVPVGAAGAAAACAAVLQQVPAADAPMRVMLVGQRLDLDSVAAELRSTAPVEVPADAGYAIARGAAQAADGFAPAGAATQMAPAADATQLAPAAEATQMAPAAAAAADATQMAPASEAATEGAVGPDLAYSQETESEPWPDEMPMDPLNEFVPEQADEAEYTTAIAPPPPRMLLMGSAVMFVVVSFATLAVTVVTNVRPAADVSAQPVTATQANTVPGNYLPPVPHEPDPVALPVAVLTPPPAAPAAPSVRSGTGDRPANQAPRVQAPAPAAPPAAPAPPPVQAPAPVPVPVPVPPVIVLPPLTPWTPPWVTPTTPPTTPPTTTPPTTTPPTTTPPTTTPPTTTPPTTPPTTTKPPTTTAPPTTVDPTTSAPQTPPSSEHSVPPVEEPSYTPPPTYTPPVEQPVEPAPEVPASPVYPEAPSGGDSSSGGDSGGGDYGDSPVTTVPLSP</sequence>
<dbReference type="Pfam" id="PF23717">
    <property type="entry name" value="DUF7159"/>
    <property type="match status" value="1"/>
</dbReference>
<accession>A0A132PEU8</accession>
<organism evidence="3 4">
    <name type="scientific">Mycolicibacterium wolinskyi</name>
    <dbReference type="NCBI Taxonomy" id="59750"/>
    <lineage>
        <taxon>Bacteria</taxon>
        <taxon>Bacillati</taxon>
        <taxon>Actinomycetota</taxon>
        <taxon>Actinomycetes</taxon>
        <taxon>Mycobacteriales</taxon>
        <taxon>Mycobacteriaceae</taxon>
        <taxon>Mycolicibacterium</taxon>
    </lineage>
</organism>
<feature type="compositionally biased region" description="Low complexity" evidence="1">
    <location>
        <begin position="490"/>
        <end position="525"/>
    </location>
</feature>
<reference evidence="3 4" key="1">
    <citation type="submission" date="2015-07" db="EMBL/GenBank/DDBJ databases">
        <title>A draft genome sequence of Mycobacterium wolinskyi.</title>
        <authorList>
            <person name="de Man T.J."/>
            <person name="Perry K.A."/>
            <person name="Coulliette A.D."/>
            <person name="Jensen B."/>
            <person name="Toney N.C."/>
            <person name="Limbago B.M."/>
            <person name="Noble-Wang J."/>
        </authorList>
    </citation>
    <scope>NUCLEOTIDE SEQUENCE [LARGE SCALE GENOMIC DNA]</scope>
    <source>
        <strain evidence="3 4">CDC_01</strain>
    </source>
</reference>
<gene>
    <name evidence="3" type="ORF">AFM11_28320</name>
</gene>
<evidence type="ECO:0000259" key="2">
    <source>
        <dbReference type="Pfam" id="PF23717"/>
    </source>
</evidence>
<dbReference type="RefSeq" id="WP_067856327.1">
    <property type="nucleotide sequence ID" value="NZ_LGTW01000024.1"/>
</dbReference>
<feature type="region of interest" description="Disordered" evidence="1">
    <location>
        <begin position="247"/>
        <end position="279"/>
    </location>
</feature>
<feature type="compositionally biased region" description="Acidic residues" evidence="1">
    <location>
        <begin position="270"/>
        <end position="279"/>
    </location>
</feature>